<dbReference type="Pfam" id="PF00650">
    <property type="entry name" value="CRAL_TRIO"/>
    <property type="match status" value="1"/>
</dbReference>
<dbReference type="PROSITE" id="PS50191">
    <property type="entry name" value="CRAL_TRIO"/>
    <property type="match status" value="1"/>
</dbReference>
<feature type="region of interest" description="Disordered" evidence="6">
    <location>
        <begin position="299"/>
        <end position="341"/>
    </location>
</feature>
<dbReference type="PaxDb" id="3880-AES89169"/>
<gene>
    <name evidence="8" type="ordered locus">MTR_4g070780</name>
</gene>
<comment type="subcellular location">
    <subcellularLocation>
        <location evidence="1">Cell membrane</location>
        <topology evidence="1">Peripheral membrane protein</topology>
    </subcellularLocation>
    <subcellularLocation>
        <location evidence="2">Golgi apparatus membrane</location>
        <topology evidence="2">Peripheral membrane protein</topology>
    </subcellularLocation>
</comment>
<dbReference type="CDD" id="cd00170">
    <property type="entry name" value="SEC14"/>
    <property type="match status" value="1"/>
</dbReference>
<dbReference type="InterPro" id="IPR001251">
    <property type="entry name" value="CRAL-TRIO_dom"/>
</dbReference>
<dbReference type="GO" id="GO:0005886">
    <property type="term" value="C:plasma membrane"/>
    <property type="evidence" value="ECO:0007669"/>
    <property type="project" value="UniProtKB-SubCell"/>
</dbReference>
<sequence>MFGAGGIWIALSFLVTSEEKRKRGSSVSIEDAPAVVDAFRKSLIMDELLPEKHDDYHKMLRFLYAWEFDIEKDFEFNEVVKYYPHGYHGVDKKGRPVFIEKLGKADPNKLMQVATIDRYVKYSAQDGEILFAVKFPACTIASKRNIDSITKIIDVQGMDFFNYLKFGEIKSRIQEILDDNCPATGSQFFIINASPKFMLQCNNYSNFGDPKIDSRVHVLGNNYQSKLLEAINASELPEFLGGTCTCADQGGCLRSDKGPWKNPEILKMISKARQPGQAIKVLNSEGKAVTHAKPRCPMVKGIDTSTAESSSEVEDNDIAISEESPNNWSDQSDPMRSATENRMSTFEKLATEQGKLLNELKIDVGQIKELLLEFKKKTPPTDDENFVRNVTTGDDGPEFVVVNSN</sequence>
<comment type="similarity">
    <text evidence="5">Belongs to the SFH family.</text>
</comment>
<dbReference type="GO" id="GO:0006892">
    <property type="term" value="P:post-Golgi vesicle-mediated transport"/>
    <property type="evidence" value="ECO:0000318"/>
    <property type="project" value="GO_Central"/>
</dbReference>
<accession>A0A0C3WYV1</accession>
<dbReference type="AlphaFoldDB" id="G7JHF9"/>
<evidence type="ECO:0000256" key="2">
    <source>
        <dbReference type="ARBA" id="ARBA00004395"/>
    </source>
</evidence>
<dbReference type="GO" id="GO:0015031">
    <property type="term" value="P:protein transport"/>
    <property type="evidence" value="ECO:0007669"/>
    <property type="project" value="UniProtKB-KW"/>
</dbReference>
<dbReference type="SMART" id="SM00516">
    <property type="entry name" value="SEC14"/>
    <property type="match status" value="1"/>
</dbReference>
<evidence type="ECO:0000313" key="8">
    <source>
        <dbReference type="EMBL" id="AES89169.2"/>
    </source>
</evidence>
<reference evidence="8 10" key="1">
    <citation type="journal article" date="2011" name="Nature">
        <title>The Medicago genome provides insight into the evolution of rhizobial symbioses.</title>
        <authorList>
            <person name="Young N.D."/>
            <person name="Debelle F."/>
            <person name="Oldroyd G.E."/>
            <person name="Geurts R."/>
            <person name="Cannon S.B."/>
            <person name="Udvardi M.K."/>
            <person name="Benedito V.A."/>
            <person name="Mayer K.F."/>
            <person name="Gouzy J."/>
            <person name="Schoof H."/>
            <person name="Van de Peer Y."/>
            <person name="Proost S."/>
            <person name="Cook D.R."/>
            <person name="Meyers B.C."/>
            <person name="Spannagl M."/>
            <person name="Cheung F."/>
            <person name="De Mita S."/>
            <person name="Krishnakumar V."/>
            <person name="Gundlach H."/>
            <person name="Zhou S."/>
            <person name="Mudge J."/>
            <person name="Bharti A.K."/>
            <person name="Murray J.D."/>
            <person name="Naoumkina M.A."/>
            <person name="Rosen B."/>
            <person name="Silverstein K.A."/>
            <person name="Tang H."/>
            <person name="Rombauts S."/>
            <person name="Zhao P.X."/>
            <person name="Zhou P."/>
            <person name="Barbe V."/>
            <person name="Bardou P."/>
            <person name="Bechner M."/>
            <person name="Bellec A."/>
            <person name="Berger A."/>
            <person name="Berges H."/>
            <person name="Bidwell S."/>
            <person name="Bisseling T."/>
            <person name="Choisne N."/>
            <person name="Couloux A."/>
            <person name="Denny R."/>
            <person name="Deshpande S."/>
            <person name="Dai X."/>
            <person name="Doyle J.J."/>
            <person name="Dudez A.M."/>
            <person name="Farmer A.D."/>
            <person name="Fouteau S."/>
            <person name="Franken C."/>
            <person name="Gibelin C."/>
            <person name="Gish J."/>
            <person name="Goldstein S."/>
            <person name="Gonzalez A.J."/>
            <person name="Green P.J."/>
            <person name="Hallab A."/>
            <person name="Hartog M."/>
            <person name="Hua A."/>
            <person name="Humphray S.J."/>
            <person name="Jeong D.H."/>
            <person name="Jing Y."/>
            <person name="Jocker A."/>
            <person name="Kenton S.M."/>
            <person name="Kim D.J."/>
            <person name="Klee K."/>
            <person name="Lai H."/>
            <person name="Lang C."/>
            <person name="Lin S."/>
            <person name="Macmil S.L."/>
            <person name="Magdelenat G."/>
            <person name="Matthews L."/>
            <person name="McCorrison J."/>
            <person name="Monaghan E.L."/>
            <person name="Mun J.H."/>
            <person name="Najar F.Z."/>
            <person name="Nicholson C."/>
            <person name="Noirot C."/>
            <person name="O'Bleness M."/>
            <person name="Paule C.R."/>
            <person name="Poulain J."/>
            <person name="Prion F."/>
            <person name="Qin B."/>
            <person name="Qu C."/>
            <person name="Retzel E.F."/>
            <person name="Riddle C."/>
            <person name="Sallet E."/>
            <person name="Samain S."/>
            <person name="Samson N."/>
            <person name="Sanders I."/>
            <person name="Saurat O."/>
            <person name="Scarpelli C."/>
            <person name="Schiex T."/>
            <person name="Segurens B."/>
            <person name="Severin A.J."/>
            <person name="Sherrier D.J."/>
            <person name="Shi R."/>
            <person name="Sims S."/>
            <person name="Singer S.R."/>
            <person name="Sinharoy S."/>
            <person name="Sterck L."/>
            <person name="Viollet A."/>
            <person name="Wang B.B."/>
            <person name="Wang K."/>
            <person name="Wang M."/>
            <person name="Wang X."/>
            <person name="Warfsmann J."/>
            <person name="Weissenbach J."/>
            <person name="White D.D."/>
            <person name="White J.D."/>
            <person name="Wiley G.B."/>
            <person name="Wincker P."/>
            <person name="Xing Y."/>
            <person name="Yang L."/>
            <person name="Yao Z."/>
            <person name="Ying F."/>
            <person name="Zhai J."/>
            <person name="Zhou L."/>
            <person name="Zuber A."/>
            <person name="Denarie J."/>
            <person name="Dixon R.A."/>
            <person name="May G.D."/>
            <person name="Schwartz D.C."/>
            <person name="Rogers J."/>
            <person name="Quetier F."/>
            <person name="Town C.D."/>
            <person name="Roe B.A."/>
        </authorList>
    </citation>
    <scope>NUCLEOTIDE SEQUENCE [LARGE SCALE GENOMIC DNA]</scope>
    <source>
        <strain evidence="8">A17</strain>
        <strain evidence="9 10">cv. Jemalong A17</strain>
    </source>
</reference>
<evidence type="ECO:0000256" key="1">
    <source>
        <dbReference type="ARBA" id="ARBA00004202"/>
    </source>
</evidence>
<keyword evidence="4" id="KW-0333">Golgi apparatus</keyword>
<dbReference type="GO" id="GO:0000139">
    <property type="term" value="C:Golgi membrane"/>
    <property type="evidence" value="ECO:0007669"/>
    <property type="project" value="UniProtKB-SubCell"/>
</dbReference>
<dbReference type="InterPro" id="IPR051026">
    <property type="entry name" value="PI/PC_transfer"/>
</dbReference>
<organism evidence="8 10">
    <name type="scientific">Medicago truncatula</name>
    <name type="common">Barrel medic</name>
    <name type="synonym">Medicago tribuloides</name>
    <dbReference type="NCBI Taxonomy" id="3880"/>
    <lineage>
        <taxon>Eukaryota</taxon>
        <taxon>Viridiplantae</taxon>
        <taxon>Streptophyta</taxon>
        <taxon>Embryophyta</taxon>
        <taxon>Tracheophyta</taxon>
        <taxon>Spermatophyta</taxon>
        <taxon>Magnoliopsida</taxon>
        <taxon>eudicotyledons</taxon>
        <taxon>Gunneridae</taxon>
        <taxon>Pentapetalae</taxon>
        <taxon>rosids</taxon>
        <taxon>fabids</taxon>
        <taxon>Fabales</taxon>
        <taxon>Fabaceae</taxon>
        <taxon>Papilionoideae</taxon>
        <taxon>50 kb inversion clade</taxon>
        <taxon>NPAAA clade</taxon>
        <taxon>Hologalegina</taxon>
        <taxon>IRL clade</taxon>
        <taxon>Trifolieae</taxon>
        <taxon>Medicago</taxon>
    </lineage>
</organism>
<evidence type="ECO:0000256" key="6">
    <source>
        <dbReference type="SAM" id="MobiDB-lite"/>
    </source>
</evidence>
<evidence type="ECO:0000313" key="10">
    <source>
        <dbReference type="Proteomes" id="UP000002051"/>
    </source>
</evidence>
<evidence type="ECO:0000256" key="5">
    <source>
        <dbReference type="ARBA" id="ARBA00038020"/>
    </source>
</evidence>
<evidence type="ECO:0000313" key="9">
    <source>
        <dbReference type="EnsemblPlants" id="AES89169"/>
    </source>
</evidence>
<dbReference type="PANTHER" id="PTHR45657:SF5">
    <property type="entry name" value="PHOSPHATIDYLINOSITOL_PHOSPHATIDYLCHOLINE TRANSFER PROTEIN SFH6"/>
    <property type="match status" value="1"/>
</dbReference>
<dbReference type="Proteomes" id="UP000002051">
    <property type="component" value="Chromosome 4"/>
</dbReference>
<accession>G7JHF9</accession>
<protein>
    <submittedName>
        <fullName evidence="8">CRAL/TRIO domain protein</fullName>
    </submittedName>
</protein>
<dbReference type="GO" id="GO:0008526">
    <property type="term" value="F:phosphatidylinositol transfer activity"/>
    <property type="evidence" value="ECO:0000318"/>
    <property type="project" value="GO_Central"/>
</dbReference>
<evidence type="ECO:0000256" key="4">
    <source>
        <dbReference type="ARBA" id="ARBA00023034"/>
    </source>
</evidence>
<evidence type="ECO:0000256" key="3">
    <source>
        <dbReference type="ARBA" id="ARBA00022927"/>
    </source>
</evidence>
<dbReference type="InterPro" id="IPR036865">
    <property type="entry name" value="CRAL-TRIO_dom_sf"/>
</dbReference>
<reference evidence="8 10" key="2">
    <citation type="journal article" date="2014" name="BMC Genomics">
        <title>An improved genome release (version Mt4.0) for the model legume Medicago truncatula.</title>
        <authorList>
            <person name="Tang H."/>
            <person name="Krishnakumar V."/>
            <person name="Bidwell S."/>
            <person name="Rosen B."/>
            <person name="Chan A."/>
            <person name="Zhou S."/>
            <person name="Gentzbittel L."/>
            <person name="Childs K.L."/>
            <person name="Yandell M."/>
            <person name="Gundlach H."/>
            <person name="Mayer K.F."/>
            <person name="Schwartz D.C."/>
            <person name="Town C.D."/>
        </authorList>
    </citation>
    <scope>GENOME REANNOTATION</scope>
    <source>
        <strain evidence="9 10">cv. Jemalong A17</strain>
    </source>
</reference>
<keyword evidence="3" id="KW-0813">Transport</keyword>
<keyword evidence="10" id="KW-1185">Reference proteome</keyword>
<dbReference type="EnsemblPlants" id="AES89169">
    <property type="protein sequence ID" value="AES89169"/>
    <property type="gene ID" value="MTR_4g070780"/>
</dbReference>
<feature type="domain" description="CRAL-TRIO" evidence="7">
    <location>
        <begin position="75"/>
        <end position="248"/>
    </location>
</feature>
<dbReference type="PANTHER" id="PTHR45657">
    <property type="entry name" value="CRAL-TRIO DOMAIN-CONTAINING PROTEIN YKL091C-RELATED"/>
    <property type="match status" value="1"/>
</dbReference>
<feature type="compositionally biased region" description="Polar residues" evidence="6">
    <location>
        <begin position="323"/>
        <end position="341"/>
    </location>
</feature>
<dbReference type="HOGENOM" id="CLU_014001_0_0_1"/>
<dbReference type="Gene3D" id="3.40.525.10">
    <property type="entry name" value="CRAL-TRIO lipid binding domain"/>
    <property type="match status" value="1"/>
</dbReference>
<proteinExistence type="inferred from homology"/>
<dbReference type="EMBL" id="CM001220">
    <property type="protein sequence ID" value="AES89169.2"/>
    <property type="molecule type" value="Genomic_DNA"/>
</dbReference>
<evidence type="ECO:0000259" key="7">
    <source>
        <dbReference type="PROSITE" id="PS50191"/>
    </source>
</evidence>
<dbReference type="eggNOG" id="KOG1471">
    <property type="taxonomic scope" value="Eukaryota"/>
</dbReference>
<reference evidence="9" key="3">
    <citation type="submission" date="2015-04" db="UniProtKB">
        <authorList>
            <consortium name="EnsemblPlants"/>
        </authorList>
    </citation>
    <scope>IDENTIFICATION</scope>
    <source>
        <strain evidence="9">cv. Jemalong A17</strain>
    </source>
</reference>
<keyword evidence="3" id="KW-0653">Protein transport</keyword>
<dbReference type="SUPFAM" id="SSF52087">
    <property type="entry name" value="CRAL/TRIO domain"/>
    <property type="match status" value="1"/>
</dbReference>
<name>G7JHF9_MEDTR</name>